<organism evidence="1 2">
    <name type="scientific">Helianthus annuus</name>
    <name type="common">Common sunflower</name>
    <dbReference type="NCBI Taxonomy" id="4232"/>
    <lineage>
        <taxon>Eukaryota</taxon>
        <taxon>Viridiplantae</taxon>
        <taxon>Streptophyta</taxon>
        <taxon>Embryophyta</taxon>
        <taxon>Tracheophyta</taxon>
        <taxon>Spermatophyta</taxon>
        <taxon>Magnoliopsida</taxon>
        <taxon>eudicotyledons</taxon>
        <taxon>Gunneridae</taxon>
        <taxon>Pentapetalae</taxon>
        <taxon>asterids</taxon>
        <taxon>campanulids</taxon>
        <taxon>Asterales</taxon>
        <taxon>Asteraceae</taxon>
        <taxon>Asteroideae</taxon>
        <taxon>Heliantheae alliance</taxon>
        <taxon>Heliantheae</taxon>
        <taxon>Helianthus</taxon>
    </lineage>
</organism>
<dbReference type="GO" id="GO:0071786">
    <property type="term" value="P:endoplasmic reticulum tubular network organization"/>
    <property type="evidence" value="ECO:0007669"/>
    <property type="project" value="InterPro"/>
</dbReference>
<comment type="caution">
    <text evidence="1">The sequence shown here is derived from an EMBL/GenBank/DDBJ whole genome shotgun (WGS) entry which is preliminary data.</text>
</comment>
<protein>
    <submittedName>
        <fullName evidence="1">Lunapark family protein</fullName>
    </submittedName>
</protein>
<gene>
    <name evidence="1" type="ORF">HanXRQr2_Chr10g0437031</name>
</gene>
<sequence>MNLKIGLTITTPKCLFRYHFNRYSHPQIRLVLCYCKILIFQKYDPDPAAKAAAASVLASKLGADSGLHWFVDESHLNQHDTGKIGNVEFMQSSGLRRRNASEARSHGSMGACRDAFRHLFGTRAAIYYQSEALGDHIEFIYVAYMVYYIMP</sequence>
<dbReference type="EMBL" id="MNCJ02000325">
    <property type="protein sequence ID" value="KAF5786125.1"/>
    <property type="molecule type" value="Genomic_DNA"/>
</dbReference>
<evidence type="ECO:0000313" key="2">
    <source>
        <dbReference type="Proteomes" id="UP000215914"/>
    </source>
</evidence>
<evidence type="ECO:0000313" key="1">
    <source>
        <dbReference type="EMBL" id="KAF5786125.1"/>
    </source>
</evidence>
<reference evidence="1" key="2">
    <citation type="submission" date="2020-06" db="EMBL/GenBank/DDBJ databases">
        <title>Helianthus annuus Genome sequencing and assembly Release 2.</title>
        <authorList>
            <person name="Gouzy J."/>
            <person name="Langlade N."/>
            <person name="Munos S."/>
        </authorList>
    </citation>
    <scope>NUCLEOTIDE SEQUENCE</scope>
    <source>
        <tissue evidence="1">Leaves</tissue>
    </source>
</reference>
<accession>A0A9K3N482</accession>
<dbReference type="PANTHER" id="PTHR22166:SF32">
    <property type="entry name" value="LUNAPARK DOMAIN-CONTAINING PROTEIN"/>
    <property type="match status" value="1"/>
</dbReference>
<reference evidence="1" key="1">
    <citation type="journal article" date="2017" name="Nature">
        <title>The sunflower genome provides insights into oil metabolism, flowering and Asterid evolution.</title>
        <authorList>
            <person name="Badouin H."/>
            <person name="Gouzy J."/>
            <person name="Grassa C.J."/>
            <person name="Murat F."/>
            <person name="Staton S.E."/>
            <person name="Cottret L."/>
            <person name="Lelandais-Briere C."/>
            <person name="Owens G.L."/>
            <person name="Carrere S."/>
            <person name="Mayjonade B."/>
            <person name="Legrand L."/>
            <person name="Gill N."/>
            <person name="Kane N.C."/>
            <person name="Bowers J.E."/>
            <person name="Hubner S."/>
            <person name="Bellec A."/>
            <person name="Berard A."/>
            <person name="Berges H."/>
            <person name="Blanchet N."/>
            <person name="Boniface M.C."/>
            <person name="Brunel D."/>
            <person name="Catrice O."/>
            <person name="Chaidir N."/>
            <person name="Claudel C."/>
            <person name="Donnadieu C."/>
            <person name="Faraut T."/>
            <person name="Fievet G."/>
            <person name="Helmstetter N."/>
            <person name="King M."/>
            <person name="Knapp S.J."/>
            <person name="Lai Z."/>
            <person name="Le Paslier M.C."/>
            <person name="Lippi Y."/>
            <person name="Lorenzon L."/>
            <person name="Mandel J.R."/>
            <person name="Marage G."/>
            <person name="Marchand G."/>
            <person name="Marquand E."/>
            <person name="Bret-Mestries E."/>
            <person name="Morien E."/>
            <person name="Nambeesan S."/>
            <person name="Nguyen T."/>
            <person name="Pegot-Espagnet P."/>
            <person name="Pouilly N."/>
            <person name="Raftis F."/>
            <person name="Sallet E."/>
            <person name="Schiex T."/>
            <person name="Thomas J."/>
            <person name="Vandecasteele C."/>
            <person name="Vares D."/>
            <person name="Vear F."/>
            <person name="Vautrin S."/>
            <person name="Crespi M."/>
            <person name="Mangin B."/>
            <person name="Burke J.M."/>
            <person name="Salse J."/>
            <person name="Munos S."/>
            <person name="Vincourt P."/>
            <person name="Rieseberg L.H."/>
            <person name="Langlade N.B."/>
        </authorList>
    </citation>
    <scope>NUCLEOTIDE SEQUENCE</scope>
    <source>
        <tissue evidence="1">Leaves</tissue>
    </source>
</reference>
<dbReference type="AlphaFoldDB" id="A0A9K3N482"/>
<dbReference type="Proteomes" id="UP000215914">
    <property type="component" value="Unassembled WGS sequence"/>
</dbReference>
<proteinExistence type="predicted"/>
<name>A0A9K3N482_HELAN</name>
<dbReference type="InterPro" id="IPR040115">
    <property type="entry name" value="Lnp"/>
</dbReference>
<keyword evidence="2" id="KW-1185">Reference proteome</keyword>
<dbReference type="PANTHER" id="PTHR22166">
    <property type="entry name" value="ENDOPLASMIC RETICULUM JUNCTION FORMATION PROTEIN LUNAPARK"/>
    <property type="match status" value="1"/>
</dbReference>
<dbReference type="Gramene" id="mRNA:HanXRQr2_Chr10g0437031">
    <property type="protein sequence ID" value="mRNA:HanXRQr2_Chr10g0437031"/>
    <property type="gene ID" value="HanXRQr2_Chr10g0437031"/>
</dbReference>